<keyword evidence="5" id="KW-0809">Transit peptide</keyword>
<dbReference type="Proteomes" id="UP001303373">
    <property type="component" value="Chromosome 2"/>
</dbReference>
<feature type="region of interest" description="Disordered" evidence="10">
    <location>
        <begin position="359"/>
        <end position="412"/>
    </location>
</feature>
<feature type="compositionally biased region" description="Basic and acidic residues" evidence="10">
    <location>
        <begin position="402"/>
        <end position="412"/>
    </location>
</feature>
<comment type="subcellular location">
    <subcellularLocation>
        <location evidence="9">Membrane</location>
        <topology evidence="9">Multi-pass membrane protein</topology>
    </subcellularLocation>
    <subcellularLocation>
        <location evidence="1">Mitochondrion inner membrane</location>
        <topology evidence="1">Multi-pass membrane protein</topology>
    </subcellularLocation>
</comment>
<feature type="compositionally biased region" description="Polar residues" evidence="10">
    <location>
        <begin position="361"/>
        <end position="370"/>
    </location>
</feature>
<sequence>MPSRGLHLAKRQGLSFTHAQCRNLSSSASRIRTTRLSSPSLLTAARPHSWRVAAPISLSAITAIRHASTESPAAPPSAAPQTPDLPNLDTITLDNMDLSALADVPEKIGFLSELGINYGYGITSTLQYLVEHLHISAGLPWWASIVTTGVLVRLIMVPLYIRSSDVTAKSQAMAPVLAPMMEKVKAAQKSGDREALMLAYQNMSMVRKRAGISAVKQLMPVAAQGILGFCGFRLCRAMATLPVPGLETGGFLWLSDLTVPDPFLVLPVAMAASVHMMVRWGGESGANNTEAMAEGMRTMMLWGMPVIIAGVTGFQPGLVALWFASSGAMGMLQAILLQRPALRKALGIAPLYKPSKEEVRTTNQFSNPFSRRTEETEKAGPARPVYQAPRQTGRPSTYKGGRVIDVRSHRSK</sequence>
<feature type="domain" description="Membrane insertase YidC/Oxa/ALB C-terminal" evidence="12">
    <location>
        <begin position="141"/>
        <end position="338"/>
    </location>
</feature>
<evidence type="ECO:0000256" key="4">
    <source>
        <dbReference type="ARBA" id="ARBA00022792"/>
    </source>
</evidence>
<keyword evidence="8 11" id="KW-0472">Membrane</keyword>
<dbReference type="CDD" id="cd20069">
    <property type="entry name" value="5TM_Oxa1-like"/>
    <property type="match status" value="1"/>
</dbReference>
<dbReference type="GO" id="GO:0032977">
    <property type="term" value="F:membrane insertase activity"/>
    <property type="evidence" value="ECO:0007669"/>
    <property type="project" value="InterPro"/>
</dbReference>
<dbReference type="EMBL" id="CP138581">
    <property type="protein sequence ID" value="WPG98523.1"/>
    <property type="molecule type" value="Genomic_DNA"/>
</dbReference>
<evidence type="ECO:0000256" key="9">
    <source>
        <dbReference type="RuleBase" id="RU003945"/>
    </source>
</evidence>
<evidence type="ECO:0000256" key="7">
    <source>
        <dbReference type="ARBA" id="ARBA00023128"/>
    </source>
</evidence>
<evidence type="ECO:0000256" key="2">
    <source>
        <dbReference type="ARBA" id="ARBA00009877"/>
    </source>
</evidence>
<keyword evidence="14" id="KW-1185">Reference proteome</keyword>
<evidence type="ECO:0000256" key="6">
    <source>
        <dbReference type="ARBA" id="ARBA00022989"/>
    </source>
</evidence>
<dbReference type="GO" id="GO:0032979">
    <property type="term" value="P:protein insertion into mitochondrial inner membrane from matrix"/>
    <property type="evidence" value="ECO:0007669"/>
    <property type="project" value="TreeGrafter"/>
</dbReference>
<dbReference type="InterPro" id="IPR001708">
    <property type="entry name" value="YidC/ALB3/OXA1/COX18"/>
</dbReference>
<evidence type="ECO:0000256" key="8">
    <source>
        <dbReference type="ARBA" id="ARBA00023136"/>
    </source>
</evidence>
<evidence type="ECO:0000256" key="1">
    <source>
        <dbReference type="ARBA" id="ARBA00004448"/>
    </source>
</evidence>
<dbReference type="GO" id="GO:0005743">
    <property type="term" value="C:mitochondrial inner membrane"/>
    <property type="evidence" value="ECO:0007669"/>
    <property type="project" value="UniProtKB-SubCell"/>
</dbReference>
<dbReference type="PANTHER" id="PTHR12428">
    <property type="entry name" value="OXA1"/>
    <property type="match status" value="1"/>
</dbReference>
<protein>
    <submittedName>
        <fullName evidence="13">60Kd inner membrane protein-domain-containing protein</fullName>
    </submittedName>
</protein>
<keyword evidence="4" id="KW-0999">Mitochondrion inner membrane</keyword>
<evidence type="ECO:0000256" key="3">
    <source>
        <dbReference type="ARBA" id="ARBA00022692"/>
    </source>
</evidence>
<proteinExistence type="inferred from homology"/>
<feature type="compositionally biased region" description="Basic and acidic residues" evidence="10">
    <location>
        <begin position="371"/>
        <end position="380"/>
    </location>
</feature>
<name>A0AAQ3LZA0_9PEZI</name>
<evidence type="ECO:0000259" key="12">
    <source>
        <dbReference type="Pfam" id="PF02096"/>
    </source>
</evidence>
<evidence type="ECO:0000256" key="10">
    <source>
        <dbReference type="SAM" id="MobiDB-lite"/>
    </source>
</evidence>
<evidence type="ECO:0000256" key="11">
    <source>
        <dbReference type="SAM" id="Phobius"/>
    </source>
</evidence>
<keyword evidence="6 11" id="KW-1133">Transmembrane helix</keyword>
<reference evidence="13 14" key="1">
    <citation type="submission" date="2023-11" db="EMBL/GenBank/DDBJ databases">
        <title>An acidophilic fungus is an integral part of prey digestion in a carnivorous sundew plant.</title>
        <authorList>
            <person name="Tsai I.J."/>
        </authorList>
    </citation>
    <scope>NUCLEOTIDE SEQUENCE [LARGE SCALE GENOMIC DNA]</scope>
    <source>
        <strain evidence="13">169a</strain>
    </source>
</reference>
<accession>A0AAQ3LZA0</accession>
<dbReference type="InterPro" id="IPR028055">
    <property type="entry name" value="YidC/Oxa/ALB_C"/>
</dbReference>
<evidence type="ECO:0000313" key="14">
    <source>
        <dbReference type="Proteomes" id="UP001303373"/>
    </source>
</evidence>
<gene>
    <name evidence="13" type="ORF">R9X50_00131400</name>
</gene>
<evidence type="ECO:0000256" key="5">
    <source>
        <dbReference type="ARBA" id="ARBA00022946"/>
    </source>
</evidence>
<dbReference type="AlphaFoldDB" id="A0AAQ3LZA0"/>
<keyword evidence="7" id="KW-0496">Mitochondrion</keyword>
<comment type="similarity">
    <text evidence="2 9">Belongs to the OXA1/ALB3/YidC family.</text>
</comment>
<keyword evidence="3 9" id="KW-0812">Transmembrane</keyword>
<dbReference type="Pfam" id="PF02096">
    <property type="entry name" value="60KD_IMP"/>
    <property type="match status" value="1"/>
</dbReference>
<feature type="transmembrane region" description="Helical" evidence="11">
    <location>
        <begin position="299"/>
        <end position="314"/>
    </location>
</feature>
<organism evidence="13 14">
    <name type="scientific">Acrodontium crateriforme</name>
    <dbReference type="NCBI Taxonomy" id="150365"/>
    <lineage>
        <taxon>Eukaryota</taxon>
        <taxon>Fungi</taxon>
        <taxon>Dikarya</taxon>
        <taxon>Ascomycota</taxon>
        <taxon>Pezizomycotina</taxon>
        <taxon>Dothideomycetes</taxon>
        <taxon>Dothideomycetidae</taxon>
        <taxon>Mycosphaerellales</taxon>
        <taxon>Teratosphaeriaceae</taxon>
        <taxon>Acrodontium</taxon>
    </lineage>
</organism>
<feature type="transmembrane region" description="Helical" evidence="11">
    <location>
        <begin position="141"/>
        <end position="161"/>
    </location>
</feature>
<dbReference type="PANTHER" id="PTHR12428:SF66">
    <property type="entry name" value="MITOCHONDRIAL INNER MEMBRANE PROTEIN OXA1L"/>
    <property type="match status" value="1"/>
</dbReference>
<evidence type="ECO:0000313" key="13">
    <source>
        <dbReference type="EMBL" id="WPG98523.1"/>
    </source>
</evidence>